<sequence>MTTPLIKNVYKLNQALSVPYFCNVLFWDSNKEEWRYETKQWKRFVHFFISFGLILPSLFISIGMRFVAEMLNPGVQTKKEQIMLIFSASMILYVIPIELALLNNVEYIAQNTNQHIEFERKNYPKTDAGKAANSKRKMGVPSIDLIGLGLLDFVASLTISSFIIPAFLVYKKLDSFYFAMFGMSAVEADVEFSTAVILLRFILMFTILAFEMESIRTEAVCLVGHVVIARHNLQRLFERIIGSDTISLYSQLQVIFAMSREFYKQGIQLNLSMAFVTFVLFISIAVTRWNTIPAILVVCLVTLALLDAS</sequence>
<organism evidence="2 3">
    <name type="scientific">Orchesella dallaii</name>
    <dbReference type="NCBI Taxonomy" id="48710"/>
    <lineage>
        <taxon>Eukaryota</taxon>
        <taxon>Metazoa</taxon>
        <taxon>Ecdysozoa</taxon>
        <taxon>Arthropoda</taxon>
        <taxon>Hexapoda</taxon>
        <taxon>Collembola</taxon>
        <taxon>Entomobryomorpha</taxon>
        <taxon>Entomobryoidea</taxon>
        <taxon>Orchesellidae</taxon>
        <taxon>Orchesellinae</taxon>
        <taxon>Orchesella</taxon>
    </lineage>
</organism>
<reference evidence="2 3" key="1">
    <citation type="submission" date="2024-08" db="EMBL/GenBank/DDBJ databases">
        <authorList>
            <person name="Cucini C."/>
            <person name="Frati F."/>
        </authorList>
    </citation>
    <scope>NUCLEOTIDE SEQUENCE [LARGE SCALE GENOMIC DNA]</scope>
</reference>
<proteinExistence type="predicted"/>
<accession>A0ABP1RJ81</accession>
<feature type="transmembrane region" description="Helical" evidence="1">
    <location>
        <begin position="82"/>
        <end position="102"/>
    </location>
</feature>
<dbReference type="EMBL" id="CAXLJM020000076">
    <property type="protein sequence ID" value="CAL8129070.1"/>
    <property type="molecule type" value="Genomic_DNA"/>
</dbReference>
<evidence type="ECO:0000313" key="3">
    <source>
        <dbReference type="Proteomes" id="UP001642540"/>
    </source>
</evidence>
<keyword evidence="3" id="KW-1185">Reference proteome</keyword>
<feature type="transmembrane region" description="Helical" evidence="1">
    <location>
        <begin position="145"/>
        <end position="170"/>
    </location>
</feature>
<protein>
    <submittedName>
        <fullName evidence="2">Uncharacterized protein</fullName>
    </submittedName>
</protein>
<dbReference type="Proteomes" id="UP001642540">
    <property type="component" value="Unassembled WGS sequence"/>
</dbReference>
<feature type="transmembrane region" description="Helical" evidence="1">
    <location>
        <begin position="190"/>
        <end position="210"/>
    </location>
</feature>
<keyword evidence="1" id="KW-0472">Membrane</keyword>
<keyword evidence="1" id="KW-0812">Transmembrane</keyword>
<name>A0ABP1RJ81_9HEXA</name>
<keyword evidence="1" id="KW-1133">Transmembrane helix</keyword>
<comment type="caution">
    <text evidence="2">The sequence shown here is derived from an EMBL/GenBank/DDBJ whole genome shotgun (WGS) entry which is preliminary data.</text>
</comment>
<evidence type="ECO:0000256" key="1">
    <source>
        <dbReference type="SAM" id="Phobius"/>
    </source>
</evidence>
<feature type="transmembrane region" description="Helical" evidence="1">
    <location>
        <begin position="44"/>
        <end position="62"/>
    </location>
</feature>
<feature type="transmembrane region" description="Helical" evidence="1">
    <location>
        <begin position="267"/>
        <end position="286"/>
    </location>
</feature>
<feature type="transmembrane region" description="Helical" evidence="1">
    <location>
        <begin position="292"/>
        <end position="308"/>
    </location>
</feature>
<gene>
    <name evidence="2" type="ORF">ODALV1_LOCUS22831</name>
</gene>
<evidence type="ECO:0000313" key="2">
    <source>
        <dbReference type="EMBL" id="CAL8129070.1"/>
    </source>
</evidence>